<keyword evidence="1" id="KW-0472">Membrane</keyword>
<evidence type="ECO:0000256" key="1">
    <source>
        <dbReference type="SAM" id="Phobius"/>
    </source>
</evidence>
<keyword evidence="1" id="KW-0812">Transmembrane</keyword>
<organism evidence="2 3">
    <name type="scientific">Cronartium quercuum f. sp. fusiforme G11</name>
    <dbReference type="NCBI Taxonomy" id="708437"/>
    <lineage>
        <taxon>Eukaryota</taxon>
        <taxon>Fungi</taxon>
        <taxon>Dikarya</taxon>
        <taxon>Basidiomycota</taxon>
        <taxon>Pucciniomycotina</taxon>
        <taxon>Pucciniomycetes</taxon>
        <taxon>Pucciniales</taxon>
        <taxon>Coleosporiaceae</taxon>
        <taxon>Cronartium</taxon>
    </lineage>
</organism>
<comment type="caution">
    <text evidence="2">The sequence shown here is derived from an EMBL/GenBank/DDBJ whole genome shotgun (WGS) entry which is preliminary data.</text>
</comment>
<reference evidence="2" key="1">
    <citation type="submission" date="2013-11" db="EMBL/GenBank/DDBJ databases">
        <title>Genome sequence of the fusiform rust pathogen reveals effectors for host alternation and coevolution with pine.</title>
        <authorList>
            <consortium name="DOE Joint Genome Institute"/>
            <person name="Smith K."/>
            <person name="Pendleton A."/>
            <person name="Kubisiak T."/>
            <person name="Anderson C."/>
            <person name="Salamov A."/>
            <person name="Aerts A."/>
            <person name="Riley R."/>
            <person name="Clum A."/>
            <person name="Lindquist E."/>
            <person name="Ence D."/>
            <person name="Campbell M."/>
            <person name="Kronenberg Z."/>
            <person name="Feau N."/>
            <person name="Dhillon B."/>
            <person name="Hamelin R."/>
            <person name="Burleigh J."/>
            <person name="Smith J."/>
            <person name="Yandell M."/>
            <person name="Nelson C."/>
            <person name="Grigoriev I."/>
            <person name="Davis J."/>
        </authorList>
    </citation>
    <scope>NUCLEOTIDE SEQUENCE</scope>
    <source>
        <strain evidence="2">G11</strain>
    </source>
</reference>
<accession>A0A9P6NLP3</accession>
<gene>
    <name evidence="2" type="ORF">CROQUDRAFT_90594</name>
</gene>
<protein>
    <submittedName>
        <fullName evidence="2">Uncharacterized protein</fullName>
    </submittedName>
</protein>
<name>A0A9P6NLP3_9BASI</name>
<evidence type="ECO:0000313" key="2">
    <source>
        <dbReference type="EMBL" id="KAG0148259.1"/>
    </source>
</evidence>
<proteinExistence type="predicted"/>
<dbReference type="AlphaFoldDB" id="A0A9P6NLP3"/>
<dbReference type="Proteomes" id="UP000886653">
    <property type="component" value="Unassembled WGS sequence"/>
</dbReference>
<sequence length="118" mass="13928">MSGRKRISSLSSRPPTLASLLSALSLIFSVKDLRSNTIVELFTIDFFKFSGRTIILFFLFTAPLWAFFDWRIVYFFRTFCNHISRLPLKPFHPAIKNTLQSYFTQFRFQALFREITTQ</sequence>
<dbReference type="EMBL" id="MU167239">
    <property type="protein sequence ID" value="KAG0148259.1"/>
    <property type="molecule type" value="Genomic_DNA"/>
</dbReference>
<keyword evidence="1" id="KW-1133">Transmembrane helix</keyword>
<feature type="transmembrane region" description="Helical" evidence="1">
    <location>
        <begin position="53"/>
        <end position="76"/>
    </location>
</feature>
<evidence type="ECO:0000313" key="3">
    <source>
        <dbReference type="Proteomes" id="UP000886653"/>
    </source>
</evidence>
<keyword evidence="3" id="KW-1185">Reference proteome</keyword>